<protein>
    <submittedName>
        <fullName evidence="2">DUF1700 domain-containing protein</fullName>
    </submittedName>
</protein>
<dbReference type="AlphaFoldDB" id="A0A7C9N2A0"/>
<evidence type="ECO:0000313" key="2">
    <source>
        <dbReference type="EMBL" id="MYV05269.1"/>
    </source>
</evidence>
<keyword evidence="1" id="KW-1133">Transmembrane helix</keyword>
<feature type="transmembrane region" description="Helical" evidence="1">
    <location>
        <begin position="104"/>
        <end position="137"/>
    </location>
</feature>
<comment type="caution">
    <text evidence="2">The sequence shown here is derived from an EMBL/GenBank/DDBJ whole genome shotgun (WGS) entry which is preliminary data.</text>
</comment>
<dbReference type="Proteomes" id="UP000480570">
    <property type="component" value="Unassembled WGS sequence"/>
</dbReference>
<keyword evidence="1" id="KW-0472">Membrane</keyword>
<sequence length="229" mass="25236">MAFLIHQRTCKTKRRGQLMTTDAYLKELQRRLHGLSDSERADVMDFYTEYVEDANLTSGDAIVSKLGTPKQLARKVLADYSIKENETAEQKGERRTPRSNANMVWMIILAILSTPVTIPAAIAIVAVLFAVVVVMVALIGSGIVVAVALVGGAIAVAGVSLYTGAYMVFTNFFVGIAYLGVGLTGVGVILILIPLCYYIIRFLIQISANFIRFLYRKFSNRRQQPKGDH</sequence>
<name>A0A7C9N2A0_9LACO</name>
<proteinExistence type="predicted"/>
<feature type="transmembrane region" description="Helical" evidence="1">
    <location>
        <begin position="198"/>
        <end position="215"/>
    </location>
</feature>
<dbReference type="EMBL" id="WEZT01000005">
    <property type="protein sequence ID" value="MYV05269.1"/>
    <property type="molecule type" value="Genomic_DNA"/>
</dbReference>
<evidence type="ECO:0000313" key="3">
    <source>
        <dbReference type="Proteomes" id="UP000480570"/>
    </source>
</evidence>
<gene>
    <name evidence="2" type="ORF">GB992_05165</name>
</gene>
<feature type="transmembrane region" description="Helical" evidence="1">
    <location>
        <begin position="143"/>
        <end position="165"/>
    </location>
</feature>
<reference evidence="2 3" key="1">
    <citation type="journal article" date="2019" name="Appl. Environ. Microbiol.">
        <title>Genetic determinants of hydroxycinnamic acid metabolism in heterofermentative lactobacilli.</title>
        <authorList>
            <person name="Gaur G."/>
            <person name="Oh J.H."/>
            <person name="Filannino P."/>
            <person name="Gobbetti M."/>
            <person name="van Pijkeren J.P."/>
            <person name="Ganzle M.G."/>
        </authorList>
    </citation>
    <scope>NUCLEOTIDE SEQUENCE [LARGE SCALE GENOMIC DNA]</scope>
    <source>
        <strain evidence="2 3">FUA3583</strain>
    </source>
</reference>
<organism evidence="2 3">
    <name type="scientific">Furfurilactobacillus rossiae</name>
    <dbReference type="NCBI Taxonomy" id="231049"/>
    <lineage>
        <taxon>Bacteria</taxon>
        <taxon>Bacillati</taxon>
        <taxon>Bacillota</taxon>
        <taxon>Bacilli</taxon>
        <taxon>Lactobacillales</taxon>
        <taxon>Lactobacillaceae</taxon>
        <taxon>Furfurilactobacillus</taxon>
    </lineage>
</organism>
<keyword evidence="1" id="KW-0812">Transmembrane</keyword>
<evidence type="ECO:0000256" key="1">
    <source>
        <dbReference type="SAM" id="Phobius"/>
    </source>
</evidence>
<accession>A0A7C9N2A0</accession>
<feature type="transmembrane region" description="Helical" evidence="1">
    <location>
        <begin position="172"/>
        <end position="192"/>
    </location>
</feature>
<dbReference type="Pfam" id="PF22564">
    <property type="entry name" value="HAAS"/>
    <property type="match status" value="1"/>
</dbReference>